<dbReference type="InterPro" id="IPR036397">
    <property type="entry name" value="RNaseH_sf"/>
</dbReference>
<comment type="caution">
    <text evidence="2">The sequence shown here is derived from an EMBL/GenBank/DDBJ whole genome shotgun (WGS) entry which is preliminary data.</text>
</comment>
<reference evidence="2 3" key="1">
    <citation type="submission" date="2021-03" db="EMBL/GenBank/DDBJ databases">
        <authorList>
            <person name="King G.J."/>
            <person name="Bancroft I."/>
            <person name="Baten A."/>
            <person name="Bloomfield J."/>
            <person name="Borpatragohain P."/>
            <person name="He Z."/>
            <person name="Irish N."/>
            <person name="Irwin J."/>
            <person name="Liu K."/>
            <person name="Mauleon R.P."/>
            <person name="Moore J."/>
            <person name="Morris R."/>
            <person name="Ostergaard L."/>
            <person name="Wang B."/>
            <person name="Wells R."/>
        </authorList>
    </citation>
    <scope>NUCLEOTIDE SEQUENCE [LARGE SCALE GENOMIC DNA]</scope>
    <source>
        <strain evidence="2">R-o-18</strain>
        <tissue evidence="2">Leaf</tissue>
    </source>
</reference>
<sequence length="264" mass="30275">MLQTVHFPVDSTPPRNLTDNFTVIMQMISDMNMEESRRNAIPWLLWIIWKNHYSILYAEIQTSVETLRSQALEEAKLWFSVNKRAPSAEPVTSTLRTSNSWQPPNFNLIKCTVNARWRNATAMIGAAWILRDHQGNVLFHSRDAFTPSGNRLSAELKCISWALHSIHDMGFRDVVLGIDSHDAHKSISNAITWPRYRHLLDKIKDVRSVFESVTFEQESTFSNSIARDIARSVTQDGRFHSYLALGGPAWLHNRIQEEAISNIC</sequence>
<dbReference type="PANTHER" id="PTHR47074">
    <property type="entry name" value="BNAC02G40300D PROTEIN"/>
    <property type="match status" value="1"/>
</dbReference>
<protein>
    <recommendedName>
        <fullName evidence="1">RNase H type-1 domain-containing protein</fullName>
    </recommendedName>
</protein>
<dbReference type="Pfam" id="PF13456">
    <property type="entry name" value="RVT_3"/>
    <property type="match status" value="1"/>
</dbReference>
<proteinExistence type="predicted"/>
<evidence type="ECO:0000313" key="3">
    <source>
        <dbReference type="Proteomes" id="UP000823674"/>
    </source>
</evidence>
<dbReference type="Gene3D" id="3.30.420.10">
    <property type="entry name" value="Ribonuclease H-like superfamily/Ribonuclease H"/>
    <property type="match status" value="1"/>
</dbReference>
<dbReference type="EMBL" id="JADBGQ010000007">
    <property type="protein sequence ID" value="KAG5388482.1"/>
    <property type="molecule type" value="Genomic_DNA"/>
</dbReference>
<keyword evidence="3" id="KW-1185">Reference proteome</keyword>
<dbReference type="PANTHER" id="PTHR47074:SF53">
    <property type="entry name" value="REVERSE TRANSCRIPTASE-LIKE PROTEIN"/>
    <property type="match status" value="1"/>
</dbReference>
<feature type="domain" description="RNase H type-1" evidence="1">
    <location>
        <begin position="116"/>
        <end position="232"/>
    </location>
</feature>
<name>A0ABQ7LQD7_BRACM</name>
<dbReference type="InterPro" id="IPR002156">
    <property type="entry name" value="RNaseH_domain"/>
</dbReference>
<gene>
    <name evidence="2" type="primary">A08g502970.1_BraROA</name>
    <name evidence="2" type="ORF">IGI04_030023</name>
</gene>
<evidence type="ECO:0000313" key="2">
    <source>
        <dbReference type="EMBL" id="KAG5388482.1"/>
    </source>
</evidence>
<dbReference type="Proteomes" id="UP000823674">
    <property type="component" value="Chromosome A08"/>
</dbReference>
<organism evidence="2 3">
    <name type="scientific">Brassica rapa subsp. trilocularis</name>
    <dbReference type="NCBI Taxonomy" id="1813537"/>
    <lineage>
        <taxon>Eukaryota</taxon>
        <taxon>Viridiplantae</taxon>
        <taxon>Streptophyta</taxon>
        <taxon>Embryophyta</taxon>
        <taxon>Tracheophyta</taxon>
        <taxon>Spermatophyta</taxon>
        <taxon>Magnoliopsida</taxon>
        <taxon>eudicotyledons</taxon>
        <taxon>Gunneridae</taxon>
        <taxon>Pentapetalae</taxon>
        <taxon>rosids</taxon>
        <taxon>malvids</taxon>
        <taxon>Brassicales</taxon>
        <taxon>Brassicaceae</taxon>
        <taxon>Brassiceae</taxon>
        <taxon>Brassica</taxon>
    </lineage>
</organism>
<evidence type="ECO:0000259" key="1">
    <source>
        <dbReference type="Pfam" id="PF13456"/>
    </source>
</evidence>
<accession>A0ABQ7LQD7</accession>
<dbReference type="InterPro" id="IPR052929">
    <property type="entry name" value="RNase_H-like_EbsB-rel"/>
</dbReference>